<dbReference type="SMART" id="SM00257">
    <property type="entry name" value="LysM"/>
    <property type="match status" value="5"/>
</dbReference>
<feature type="compositionally biased region" description="Low complexity" evidence="5">
    <location>
        <begin position="73"/>
        <end position="91"/>
    </location>
</feature>
<dbReference type="GO" id="GO:0031640">
    <property type="term" value="P:killing of cells of another organism"/>
    <property type="evidence" value="ECO:0007669"/>
    <property type="project" value="UniProtKB-KW"/>
</dbReference>
<evidence type="ECO:0000313" key="7">
    <source>
        <dbReference type="EMBL" id="MBU3851170.1"/>
    </source>
</evidence>
<dbReference type="GO" id="GO:0008932">
    <property type="term" value="F:lytic endotransglycosylase activity"/>
    <property type="evidence" value="ECO:0007669"/>
    <property type="project" value="TreeGrafter"/>
</dbReference>
<reference evidence="7" key="2">
    <citation type="submission" date="2021-04" db="EMBL/GenBank/DDBJ databases">
        <authorList>
            <person name="Gilroy R."/>
        </authorList>
    </citation>
    <scope>NUCLEOTIDE SEQUENCE</scope>
    <source>
        <strain evidence="7">F6-6636</strain>
    </source>
</reference>
<feature type="domain" description="LysM" evidence="6">
    <location>
        <begin position="624"/>
        <end position="667"/>
    </location>
</feature>
<dbReference type="InterPro" id="IPR018392">
    <property type="entry name" value="LysM"/>
</dbReference>
<protein>
    <recommendedName>
        <fullName evidence="4">Peptidoglycan hydrolase</fullName>
    </recommendedName>
</protein>
<comment type="caution">
    <text evidence="7">The sequence shown here is derived from an EMBL/GenBank/DDBJ whole genome shotgun (WGS) entry which is preliminary data.</text>
</comment>
<dbReference type="PANTHER" id="PTHR33734">
    <property type="entry name" value="LYSM DOMAIN-CONTAINING GPI-ANCHORED PROTEIN 2"/>
    <property type="match status" value="1"/>
</dbReference>
<dbReference type="Gene3D" id="3.10.350.10">
    <property type="entry name" value="LysM domain"/>
    <property type="match status" value="5"/>
</dbReference>
<evidence type="ECO:0000256" key="5">
    <source>
        <dbReference type="SAM" id="MobiDB-lite"/>
    </source>
</evidence>
<dbReference type="Gene3D" id="4.10.80.30">
    <property type="entry name" value="DNA polymerase, domain 6"/>
    <property type="match status" value="1"/>
</dbReference>
<feature type="domain" description="LysM" evidence="6">
    <location>
        <begin position="416"/>
        <end position="460"/>
    </location>
</feature>
<gene>
    <name evidence="7" type="ORF">H9901_00435</name>
</gene>
<dbReference type="Gene3D" id="1.10.530.10">
    <property type="match status" value="1"/>
</dbReference>
<dbReference type="CDD" id="cd00118">
    <property type="entry name" value="LysM"/>
    <property type="match status" value="5"/>
</dbReference>
<dbReference type="GO" id="GO:0042742">
    <property type="term" value="P:defense response to bacterium"/>
    <property type="evidence" value="ECO:0007669"/>
    <property type="project" value="UniProtKB-KW"/>
</dbReference>
<dbReference type="SUPFAM" id="SSF54106">
    <property type="entry name" value="LysM domain"/>
    <property type="match status" value="5"/>
</dbReference>
<feature type="region of interest" description="Disordered" evidence="5">
    <location>
        <begin position="463"/>
        <end position="485"/>
    </location>
</feature>
<dbReference type="EMBL" id="JAHLFS010000007">
    <property type="protein sequence ID" value="MBU3851170.1"/>
    <property type="molecule type" value="Genomic_DNA"/>
</dbReference>
<name>A0A948TI30_9LACO</name>
<feature type="region of interest" description="Disordered" evidence="5">
    <location>
        <begin position="603"/>
        <end position="622"/>
    </location>
</feature>
<feature type="region of interest" description="Disordered" evidence="5">
    <location>
        <begin position="388"/>
        <end position="414"/>
    </location>
</feature>
<dbReference type="Pfam" id="PF01832">
    <property type="entry name" value="Glucosaminidase"/>
    <property type="match status" value="1"/>
</dbReference>
<organism evidence="7 8">
    <name type="scientific">Candidatus Paralactobacillus gallistercoris</name>
    <dbReference type="NCBI Taxonomy" id="2838724"/>
    <lineage>
        <taxon>Bacteria</taxon>
        <taxon>Bacillati</taxon>
        <taxon>Bacillota</taxon>
        <taxon>Bacilli</taxon>
        <taxon>Lactobacillales</taxon>
        <taxon>Lactobacillaceae</taxon>
        <taxon>Lactobacillus</taxon>
    </lineage>
</organism>
<evidence type="ECO:0000256" key="4">
    <source>
        <dbReference type="ARBA" id="ARBA00032108"/>
    </source>
</evidence>
<evidence type="ECO:0000256" key="1">
    <source>
        <dbReference type="ARBA" id="ARBA00010266"/>
    </source>
</evidence>
<dbReference type="Proteomes" id="UP000777303">
    <property type="component" value="Unassembled WGS sequence"/>
</dbReference>
<dbReference type="InterPro" id="IPR036779">
    <property type="entry name" value="LysM_dom_sf"/>
</dbReference>
<accession>A0A948TI30</accession>
<dbReference type="PROSITE" id="PS51782">
    <property type="entry name" value="LYSM"/>
    <property type="match status" value="5"/>
</dbReference>
<feature type="domain" description="LysM" evidence="6">
    <location>
        <begin position="557"/>
        <end position="600"/>
    </location>
</feature>
<dbReference type="PANTHER" id="PTHR33734:SF22">
    <property type="entry name" value="MEMBRANE-BOUND LYTIC MUREIN TRANSGLYCOSYLASE D"/>
    <property type="match status" value="1"/>
</dbReference>
<proteinExistence type="inferred from homology"/>
<sequence>MTNNKGNEVHQLHVQKSHHLTAVTGAGVLLGSTILLGQQTKPVHAATTNDLKTDANHMAVTSATSQHQLELHSATSQSSNASQASQQTSQTITNKTAQSPLKTMQVTSVASVNNAKATSAVQHNVKSTASQASLASSTVASAQITSQQVSHSSIQSQATHTVSSSVMSQQTTSQAMPKASQTNQQVTSQASAVSQSATKSVASQQPQQSDNTKAQDLARLQSLLQAEANYAASGYQEAFIEQIADAAIAIANKYDLYPSVMMAQAILESGWGQSWLSTSAHNYFGVKGSYNGQSVDVPTQEWNGSQMITINDYFKKYPNAEASFEDYAQVFVGSAWARNFYRGVFRNNAPTYQDATAWLTGRYATDPNYNVKLNQIIQQYDLTRFDQQTGNTPANPAGVVDTDNTDADTSKPQGQKTYIVHAGDTVWGISQKFDTTVNNIVAWNNLSNQNLIYVGQVLNVSAPQTNSTDSDHHSQQSTTNNDDQTITYTVKAGDTVSGIAQSYHVSVDQIARLSHLQNKNLIYVGQVLTIKEGKASQNNTQNQTPQNNDHHDNNNVVTYTVKAGDTLWGISQKYNTTVSQLQHNNNLNGSTIYVGQVLTISGQSHSSMPNHNSSNAPTSQNNNSTYTVKAGDTLWGISQKYNTTVNQLMSANHLSDTTIYVGQTLDVAPVSSGNVTLSRPSAQNSAAYYTAKAGDSLWSIAQTNNTSVAALKQLNGLSSDMILVGQRLRIR</sequence>
<keyword evidence="3" id="KW-0081">Bacteriolytic enzyme</keyword>
<dbReference type="Pfam" id="PF01476">
    <property type="entry name" value="LysM"/>
    <property type="match status" value="5"/>
</dbReference>
<dbReference type="SMART" id="SM00047">
    <property type="entry name" value="LYZ2"/>
    <property type="match status" value="1"/>
</dbReference>
<dbReference type="InterPro" id="IPR002901">
    <property type="entry name" value="MGlyc_endo_b_GlcNAc-like_dom"/>
</dbReference>
<evidence type="ECO:0000256" key="3">
    <source>
        <dbReference type="ARBA" id="ARBA00022638"/>
    </source>
</evidence>
<dbReference type="PRINTS" id="PR01002">
    <property type="entry name" value="FLGFLGJ"/>
</dbReference>
<feature type="region of interest" description="Disordered" evidence="5">
    <location>
        <begin position="155"/>
        <end position="192"/>
    </location>
</feature>
<evidence type="ECO:0000256" key="2">
    <source>
        <dbReference type="ARBA" id="ARBA00022529"/>
    </source>
</evidence>
<feature type="compositionally biased region" description="Low complexity" evidence="5">
    <location>
        <begin position="604"/>
        <end position="615"/>
    </location>
</feature>
<reference evidence="7" key="1">
    <citation type="journal article" date="2021" name="PeerJ">
        <title>Extensive microbial diversity within the chicken gut microbiome revealed by metagenomics and culture.</title>
        <authorList>
            <person name="Gilroy R."/>
            <person name="Ravi A."/>
            <person name="Getino M."/>
            <person name="Pursley I."/>
            <person name="Horton D.L."/>
            <person name="Alikhan N.F."/>
            <person name="Baker D."/>
            <person name="Gharbi K."/>
            <person name="Hall N."/>
            <person name="Watson M."/>
            <person name="Adriaenssens E.M."/>
            <person name="Foster-Nyarko E."/>
            <person name="Jarju S."/>
            <person name="Secka A."/>
            <person name="Antonio M."/>
            <person name="Oren A."/>
            <person name="Chaudhuri R.R."/>
            <person name="La Ragione R."/>
            <person name="Hildebrand F."/>
            <person name="Pallen M.J."/>
        </authorList>
    </citation>
    <scope>NUCLEOTIDE SEQUENCE</scope>
    <source>
        <strain evidence="7">F6-6636</strain>
    </source>
</reference>
<feature type="domain" description="LysM" evidence="6">
    <location>
        <begin position="486"/>
        <end position="530"/>
    </location>
</feature>
<feature type="compositionally biased region" description="Polar residues" evidence="5">
    <location>
        <begin position="475"/>
        <end position="485"/>
    </location>
</feature>
<dbReference type="AlphaFoldDB" id="A0A948TI30"/>
<dbReference type="GO" id="GO:0004040">
    <property type="term" value="F:amidase activity"/>
    <property type="evidence" value="ECO:0007669"/>
    <property type="project" value="InterPro"/>
</dbReference>
<feature type="compositionally biased region" description="Polar residues" evidence="5">
    <location>
        <begin position="92"/>
        <end position="101"/>
    </location>
</feature>
<keyword evidence="2" id="KW-0929">Antimicrobial</keyword>
<feature type="compositionally biased region" description="Low complexity" evidence="5">
    <location>
        <begin position="155"/>
        <end position="174"/>
    </location>
</feature>
<evidence type="ECO:0000313" key="8">
    <source>
        <dbReference type="Proteomes" id="UP000777303"/>
    </source>
</evidence>
<evidence type="ECO:0000259" key="6">
    <source>
        <dbReference type="PROSITE" id="PS51782"/>
    </source>
</evidence>
<feature type="domain" description="LysM" evidence="6">
    <location>
        <begin position="687"/>
        <end position="730"/>
    </location>
</feature>
<feature type="region of interest" description="Disordered" evidence="5">
    <location>
        <begin position="61"/>
        <end position="101"/>
    </location>
</feature>
<comment type="similarity">
    <text evidence="1">Belongs to the glycosyl hydrolase 73 family.</text>
</comment>